<dbReference type="InterPro" id="IPR020846">
    <property type="entry name" value="MFS_dom"/>
</dbReference>
<feature type="non-terminal residue" evidence="8">
    <location>
        <position position="527"/>
    </location>
</feature>
<evidence type="ECO:0000256" key="6">
    <source>
        <dbReference type="SAM" id="Phobius"/>
    </source>
</evidence>
<accession>A0A9P8FLW7</accession>
<protein>
    <submittedName>
        <fullName evidence="8">MFS general substrate transporter</fullName>
    </submittedName>
</protein>
<dbReference type="PANTHER" id="PTHR23502">
    <property type="entry name" value="MAJOR FACILITATOR SUPERFAMILY"/>
    <property type="match status" value="1"/>
</dbReference>
<dbReference type="Proteomes" id="UP000729357">
    <property type="component" value="Unassembled WGS sequence"/>
</dbReference>
<dbReference type="GO" id="GO:0022857">
    <property type="term" value="F:transmembrane transporter activity"/>
    <property type="evidence" value="ECO:0007669"/>
    <property type="project" value="InterPro"/>
</dbReference>
<feature type="transmembrane region" description="Helical" evidence="6">
    <location>
        <begin position="213"/>
        <end position="232"/>
    </location>
</feature>
<evidence type="ECO:0000256" key="1">
    <source>
        <dbReference type="ARBA" id="ARBA00004141"/>
    </source>
</evidence>
<proteinExistence type="predicted"/>
<feature type="region of interest" description="Disordered" evidence="5">
    <location>
        <begin position="507"/>
        <end position="527"/>
    </location>
</feature>
<keyword evidence="2 6" id="KW-0812">Transmembrane</keyword>
<reference evidence="8" key="2">
    <citation type="submission" date="2021-08" db="EMBL/GenBank/DDBJ databases">
        <authorList>
            <person name="Gostincar C."/>
            <person name="Sun X."/>
            <person name="Song Z."/>
            <person name="Gunde-Cimerman N."/>
        </authorList>
    </citation>
    <scope>NUCLEOTIDE SEQUENCE</scope>
    <source>
        <strain evidence="8">EXF-9298</strain>
    </source>
</reference>
<feature type="transmembrane region" description="Helical" evidence="6">
    <location>
        <begin position="93"/>
        <end position="113"/>
    </location>
</feature>
<reference evidence="8" key="1">
    <citation type="journal article" date="2021" name="J Fungi (Basel)">
        <title>Virulence traits and population genomics of the black yeast Aureobasidium melanogenum.</title>
        <authorList>
            <person name="Cernosa A."/>
            <person name="Sun X."/>
            <person name="Gostincar C."/>
            <person name="Fang C."/>
            <person name="Gunde-Cimerman N."/>
            <person name="Song Z."/>
        </authorList>
    </citation>
    <scope>NUCLEOTIDE SEQUENCE</scope>
    <source>
        <strain evidence="8">EXF-9298</strain>
    </source>
</reference>
<keyword evidence="9" id="KW-1185">Reference proteome</keyword>
<evidence type="ECO:0000256" key="3">
    <source>
        <dbReference type="ARBA" id="ARBA00022989"/>
    </source>
</evidence>
<feature type="transmembrane region" description="Helical" evidence="6">
    <location>
        <begin position="125"/>
        <end position="144"/>
    </location>
</feature>
<comment type="subcellular location">
    <subcellularLocation>
        <location evidence="1">Membrane</location>
        <topology evidence="1">Multi-pass membrane protein</topology>
    </subcellularLocation>
</comment>
<feature type="region of interest" description="Disordered" evidence="5">
    <location>
        <begin position="1"/>
        <end position="21"/>
    </location>
</feature>
<evidence type="ECO:0000259" key="7">
    <source>
        <dbReference type="PROSITE" id="PS50850"/>
    </source>
</evidence>
<feature type="transmembrane region" description="Helical" evidence="6">
    <location>
        <begin position="432"/>
        <end position="454"/>
    </location>
</feature>
<feature type="transmembrane region" description="Helical" evidence="6">
    <location>
        <begin position="53"/>
        <end position="73"/>
    </location>
</feature>
<evidence type="ECO:0000256" key="5">
    <source>
        <dbReference type="SAM" id="MobiDB-lite"/>
    </source>
</evidence>
<dbReference type="AlphaFoldDB" id="A0A9P8FLW7"/>
<dbReference type="Pfam" id="PF07690">
    <property type="entry name" value="MFS_1"/>
    <property type="match status" value="1"/>
</dbReference>
<dbReference type="InterPro" id="IPR036259">
    <property type="entry name" value="MFS_trans_sf"/>
</dbReference>
<feature type="transmembrane region" description="Helical" evidence="6">
    <location>
        <begin position="183"/>
        <end position="201"/>
    </location>
</feature>
<comment type="caution">
    <text evidence="8">The sequence shown here is derived from an EMBL/GenBank/DDBJ whole genome shotgun (WGS) entry which is preliminary data.</text>
</comment>
<dbReference type="PANTHER" id="PTHR23502:SF157">
    <property type="entry name" value="MAJOR FACILITATOR SUPERFAMILY (MFS) PROFILE DOMAIN-CONTAINING PROTEIN-RELATED"/>
    <property type="match status" value="1"/>
</dbReference>
<feature type="transmembrane region" description="Helical" evidence="6">
    <location>
        <begin position="460"/>
        <end position="484"/>
    </location>
</feature>
<keyword evidence="4 6" id="KW-0472">Membrane</keyword>
<dbReference type="SUPFAM" id="SSF103473">
    <property type="entry name" value="MFS general substrate transporter"/>
    <property type="match status" value="1"/>
</dbReference>
<organism evidence="8 9">
    <name type="scientific">Aureobasidium melanogenum</name>
    <name type="common">Aureobasidium pullulans var. melanogenum</name>
    <dbReference type="NCBI Taxonomy" id="46634"/>
    <lineage>
        <taxon>Eukaryota</taxon>
        <taxon>Fungi</taxon>
        <taxon>Dikarya</taxon>
        <taxon>Ascomycota</taxon>
        <taxon>Pezizomycotina</taxon>
        <taxon>Dothideomycetes</taxon>
        <taxon>Dothideomycetidae</taxon>
        <taxon>Dothideales</taxon>
        <taxon>Saccotheciaceae</taxon>
        <taxon>Aureobasidium</taxon>
    </lineage>
</organism>
<gene>
    <name evidence="8" type="ORF">KCU98_g11382</name>
</gene>
<evidence type="ECO:0000313" key="8">
    <source>
        <dbReference type="EMBL" id="KAG9975380.1"/>
    </source>
</evidence>
<dbReference type="EMBL" id="JAHFXS010001820">
    <property type="protein sequence ID" value="KAG9975380.1"/>
    <property type="molecule type" value="Genomic_DNA"/>
</dbReference>
<dbReference type="PROSITE" id="PS50850">
    <property type="entry name" value="MFS"/>
    <property type="match status" value="1"/>
</dbReference>
<sequence>MSSLNSSSSSPSPSGTRESTDNLLEQHGCHLEDGNTVCWNEDSKDHPRNWGPIAKCYTTFMIAWVELFMTGISSAGTAASESARMEYHMSRTLAVFAFVTMYLLGQTLGGIVCAPISETFGRRTLYIVSCAVFCVFSVVTAAPPSSIAVYFGRFIQGIAAAVPACVAYGSLEDMWGAQIRIWVVYWYTVSGFVGLVLGPIYSSYITHYYGWRAVFYISAVAAGVSTILSFFMKETKAEKLLQKKVNVIHSKTGREDLHGPASEGFSFKSFVRDSLFRPLKFLVTEPIVFFCSALCAIAFGLIYGLTEGLTVAYTNPPFNRTFSQTSSSLSFIAILIGILLDVLPRFYDDYLFKKFRKQKRRLLPETKITSFALACPALAIGLWIFAWTIPPRVTDVHWVVSMIGLAFVGFATADLSYVLFGYCTDTYGPMAASAVSSLSTCRTIAAAVFPLFAYQMFSGLGANVAASILAAVATIFAFTPILFLKYGHTLRRKSKVAAADENCLVEENKHMEDESSEGEKEKKTEEV</sequence>
<feature type="compositionally biased region" description="Low complexity" evidence="5">
    <location>
        <begin position="1"/>
        <end position="14"/>
    </location>
</feature>
<feature type="domain" description="Major facilitator superfamily (MFS) profile" evidence="7">
    <location>
        <begin position="59"/>
        <end position="488"/>
    </location>
</feature>
<evidence type="ECO:0000256" key="4">
    <source>
        <dbReference type="ARBA" id="ARBA00023136"/>
    </source>
</evidence>
<feature type="transmembrane region" description="Helical" evidence="6">
    <location>
        <begin position="287"/>
        <end position="306"/>
    </location>
</feature>
<feature type="transmembrane region" description="Helical" evidence="6">
    <location>
        <begin position="368"/>
        <end position="390"/>
    </location>
</feature>
<keyword evidence="3 6" id="KW-1133">Transmembrane helix</keyword>
<feature type="transmembrane region" description="Helical" evidence="6">
    <location>
        <begin position="150"/>
        <end position="171"/>
    </location>
</feature>
<evidence type="ECO:0000313" key="9">
    <source>
        <dbReference type="Proteomes" id="UP000729357"/>
    </source>
</evidence>
<feature type="transmembrane region" description="Helical" evidence="6">
    <location>
        <begin position="396"/>
        <end position="420"/>
    </location>
</feature>
<feature type="transmembrane region" description="Helical" evidence="6">
    <location>
        <begin position="326"/>
        <end position="347"/>
    </location>
</feature>
<name>A0A9P8FLW7_AURME</name>
<dbReference type="InterPro" id="IPR011701">
    <property type="entry name" value="MFS"/>
</dbReference>
<dbReference type="Gene3D" id="1.20.1250.20">
    <property type="entry name" value="MFS general substrate transporter like domains"/>
    <property type="match status" value="1"/>
</dbReference>
<evidence type="ECO:0000256" key="2">
    <source>
        <dbReference type="ARBA" id="ARBA00022692"/>
    </source>
</evidence>
<dbReference type="GO" id="GO:0016020">
    <property type="term" value="C:membrane"/>
    <property type="evidence" value="ECO:0007669"/>
    <property type="project" value="UniProtKB-SubCell"/>
</dbReference>